<keyword evidence="2" id="KW-1133">Transmembrane helix</keyword>
<evidence type="ECO:0000256" key="1">
    <source>
        <dbReference type="SAM" id="MobiDB-lite"/>
    </source>
</evidence>
<reference evidence="5" key="1">
    <citation type="journal article" date="2019" name="Int. J. Syst. Evol. Microbiol.">
        <title>The Global Catalogue of Microorganisms (GCM) 10K type strain sequencing project: providing services to taxonomists for standard genome sequencing and annotation.</title>
        <authorList>
            <consortium name="The Broad Institute Genomics Platform"/>
            <consortium name="The Broad Institute Genome Sequencing Center for Infectious Disease"/>
            <person name="Wu L."/>
            <person name="Ma J."/>
        </authorList>
    </citation>
    <scope>NUCLEOTIDE SEQUENCE [LARGE SCALE GENOMIC DNA]</scope>
    <source>
        <strain evidence="5">CCUG 63419</strain>
    </source>
</reference>
<keyword evidence="2" id="KW-0472">Membrane</keyword>
<keyword evidence="2" id="KW-0812">Transmembrane</keyword>
<evidence type="ECO:0000313" key="4">
    <source>
        <dbReference type="EMBL" id="MFD0950396.1"/>
    </source>
</evidence>
<feature type="domain" description="Zona occludens toxin N-terminal" evidence="3">
    <location>
        <begin position="6"/>
        <end position="207"/>
    </location>
</feature>
<dbReference type="Gene3D" id="3.40.50.300">
    <property type="entry name" value="P-loop containing nucleotide triphosphate hydrolases"/>
    <property type="match status" value="1"/>
</dbReference>
<proteinExistence type="predicted"/>
<evidence type="ECO:0000313" key="5">
    <source>
        <dbReference type="Proteomes" id="UP001597044"/>
    </source>
</evidence>
<dbReference type="InterPro" id="IPR008900">
    <property type="entry name" value="Zot_N"/>
</dbReference>
<organism evidence="4 5">
    <name type="scientific">Paraperlucidibaca wandonensis</name>
    <dbReference type="NCBI Taxonomy" id="1268273"/>
    <lineage>
        <taxon>Bacteria</taxon>
        <taxon>Pseudomonadati</taxon>
        <taxon>Pseudomonadota</taxon>
        <taxon>Gammaproteobacteria</taxon>
        <taxon>Moraxellales</taxon>
        <taxon>Moraxellaceae</taxon>
        <taxon>Paraperlucidibaca</taxon>
    </lineage>
</organism>
<dbReference type="Pfam" id="PF05707">
    <property type="entry name" value="Zot"/>
    <property type="match status" value="1"/>
</dbReference>
<dbReference type="Proteomes" id="UP001597044">
    <property type="component" value="Unassembled WGS sequence"/>
</dbReference>
<dbReference type="InterPro" id="IPR027417">
    <property type="entry name" value="P-loop_NTPase"/>
</dbReference>
<protein>
    <submittedName>
        <fullName evidence="4">Zonular occludens toxin domain-containing protein</fullName>
    </submittedName>
</protein>
<accession>A0ABW3HG08</accession>
<evidence type="ECO:0000259" key="3">
    <source>
        <dbReference type="Pfam" id="PF05707"/>
    </source>
</evidence>
<keyword evidence="5" id="KW-1185">Reference proteome</keyword>
<dbReference type="RefSeq" id="WP_379071078.1">
    <property type="nucleotide sequence ID" value="NZ_JBHTIT010000001.1"/>
</dbReference>
<gene>
    <name evidence="4" type="ORF">ACFQ0F_08360</name>
</gene>
<feature type="transmembrane region" description="Helical" evidence="2">
    <location>
        <begin position="225"/>
        <end position="247"/>
    </location>
</feature>
<feature type="region of interest" description="Disordered" evidence="1">
    <location>
        <begin position="253"/>
        <end position="275"/>
    </location>
</feature>
<dbReference type="EMBL" id="JBHTIT010000001">
    <property type="protein sequence ID" value="MFD0950396.1"/>
    <property type="molecule type" value="Genomic_DNA"/>
</dbReference>
<sequence>MPINAYTGLMGSGKSYEVVSSVILDALSQGRRIVSNIDGLNYEKIVDYLISKRGLEEEKIGTVVLVSNEQVKSPNFFCHGTEVETIVQAGDLVCIDEAWRFWGAGEAIPDPHFIFFREHRHYAHPETNVCCDLVLMVQDISDLNRKLKAVVELSFRTKKHKALGLSKYYVVQVFEGYRLNAKTQVNMLQKKYDPTIFPLYSSYAGGKGKEVTIDKRQNLLLSKGFLIPAFLVVALAAFGIPKVWQFFHPKPTPPKSNVSTSRPHLAPSVNASSDTTVSTSTTLRIVGYYLRSDGEYIVIYMDGPYTRSAKARAFIMDGYNTTGFINGQPVAFFGGTQ</sequence>
<name>A0ABW3HG08_9GAMM</name>
<evidence type="ECO:0000256" key="2">
    <source>
        <dbReference type="SAM" id="Phobius"/>
    </source>
</evidence>
<comment type="caution">
    <text evidence="4">The sequence shown here is derived from an EMBL/GenBank/DDBJ whole genome shotgun (WGS) entry which is preliminary data.</text>
</comment>